<dbReference type="SUPFAM" id="SSF54292">
    <property type="entry name" value="2Fe-2S ferredoxin-like"/>
    <property type="match status" value="1"/>
</dbReference>
<reference evidence="5" key="1">
    <citation type="journal article" date="2020" name="mSystems">
        <title>Genome- and Community-Level Interaction Insights into Carbon Utilization and Element Cycling Functions of Hydrothermarchaeota in Hydrothermal Sediment.</title>
        <authorList>
            <person name="Zhou Z."/>
            <person name="Liu Y."/>
            <person name="Xu W."/>
            <person name="Pan J."/>
            <person name="Luo Z.H."/>
            <person name="Li M."/>
        </authorList>
    </citation>
    <scope>NUCLEOTIDE SEQUENCE [LARGE SCALE GENOMIC DNA]</scope>
    <source>
        <strain evidence="5">HyVt-102</strain>
    </source>
</reference>
<dbReference type="PROSITE" id="PS51379">
    <property type="entry name" value="4FE4S_FER_2"/>
    <property type="match status" value="2"/>
</dbReference>
<dbReference type="Proteomes" id="UP000885847">
    <property type="component" value="Unassembled WGS sequence"/>
</dbReference>
<accession>A0A7C0ZD05</accession>
<evidence type="ECO:0000259" key="4">
    <source>
        <dbReference type="PROSITE" id="PS51379"/>
    </source>
</evidence>
<dbReference type="InterPro" id="IPR001041">
    <property type="entry name" value="2Fe-2S_ferredoxin-type"/>
</dbReference>
<dbReference type="AlphaFoldDB" id="A0A7C0ZD05"/>
<feature type="domain" description="4Fe-4S ferredoxin-type" evidence="4">
    <location>
        <begin position="104"/>
        <end position="137"/>
    </location>
</feature>
<dbReference type="InterPro" id="IPR017900">
    <property type="entry name" value="4Fe4S_Fe_S_CS"/>
</dbReference>
<dbReference type="PROSITE" id="PS00197">
    <property type="entry name" value="2FE2S_FER_1"/>
    <property type="match status" value="1"/>
</dbReference>
<name>A0A7C0ZD05_UNCW3</name>
<protein>
    <submittedName>
        <fullName evidence="5">4Fe-4S dicluster domain-containing protein</fullName>
    </submittedName>
</protein>
<evidence type="ECO:0000256" key="3">
    <source>
        <dbReference type="ARBA" id="ARBA00023014"/>
    </source>
</evidence>
<keyword evidence="2" id="KW-0408">Iron</keyword>
<dbReference type="SUPFAM" id="SSF46548">
    <property type="entry name" value="alpha-helical ferredoxin"/>
    <property type="match status" value="1"/>
</dbReference>
<evidence type="ECO:0000256" key="2">
    <source>
        <dbReference type="ARBA" id="ARBA00023004"/>
    </source>
</evidence>
<sequence length="232" mass="26571">MADEVQHKLIPVYILSKKYYVPEGSTIITAMEYAGFKLKKGVGCREGFCGACASLYRLPGDYKLHGGLGCQTVVQPEMQIVQIPFAPAEKKTYDIEKLTPDNAPFNELYPEVYRCVSCNTCTKICPQELQVMDYVNAIIRGDLKLAMDLSFDCIMCGLCSVRCPAEMAQFNIAMLARRLYGKYLQPVSEYLEQRLKEIAEGKFEEQLRELMSLSREELQKRYYERELNFDIT</sequence>
<dbReference type="PROSITE" id="PS00198">
    <property type="entry name" value="4FE4S_FER_1"/>
    <property type="match status" value="2"/>
</dbReference>
<comment type="caution">
    <text evidence="5">The sequence shown here is derived from an EMBL/GenBank/DDBJ whole genome shotgun (WGS) entry which is preliminary data.</text>
</comment>
<feature type="domain" description="4Fe-4S ferredoxin-type" evidence="4">
    <location>
        <begin position="143"/>
        <end position="173"/>
    </location>
</feature>
<dbReference type="CDD" id="cd00207">
    <property type="entry name" value="fer2"/>
    <property type="match status" value="1"/>
</dbReference>
<evidence type="ECO:0000256" key="1">
    <source>
        <dbReference type="ARBA" id="ARBA00022723"/>
    </source>
</evidence>
<gene>
    <name evidence="5" type="ORF">ENF18_05920</name>
</gene>
<dbReference type="GO" id="GO:0051537">
    <property type="term" value="F:2 iron, 2 sulfur cluster binding"/>
    <property type="evidence" value="ECO:0007669"/>
    <property type="project" value="InterPro"/>
</dbReference>
<dbReference type="Pfam" id="PF13187">
    <property type="entry name" value="Fer4_9"/>
    <property type="match status" value="1"/>
</dbReference>
<dbReference type="InterPro" id="IPR017896">
    <property type="entry name" value="4Fe4S_Fe-S-bd"/>
</dbReference>
<evidence type="ECO:0000313" key="5">
    <source>
        <dbReference type="EMBL" id="HDI83311.1"/>
    </source>
</evidence>
<organism evidence="5">
    <name type="scientific">candidate division WOR-3 bacterium</name>
    <dbReference type="NCBI Taxonomy" id="2052148"/>
    <lineage>
        <taxon>Bacteria</taxon>
        <taxon>Bacteria division WOR-3</taxon>
    </lineage>
</organism>
<proteinExistence type="predicted"/>
<dbReference type="InterPro" id="IPR036010">
    <property type="entry name" value="2Fe-2S_ferredoxin-like_sf"/>
</dbReference>
<keyword evidence="1" id="KW-0479">Metal-binding</keyword>
<keyword evidence="3" id="KW-0411">Iron-sulfur</keyword>
<dbReference type="Gene3D" id="3.30.70.20">
    <property type="match status" value="1"/>
</dbReference>
<dbReference type="InterPro" id="IPR006058">
    <property type="entry name" value="2Fe2S_fd_BS"/>
</dbReference>
<dbReference type="EMBL" id="DQWE01000281">
    <property type="protein sequence ID" value="HDI83311.1"/>
    <property type="molecule type" value="Genomic_DNA"/>
</dbReference>
<dbReference type="GO" id="GO:0046872">
    <property type="term" value="F:metal ion binding"/>
    <property type="evidence" value="ECO:0007669"/>
    <property type="project" value="UniProtKB-KW"/>
</dbReference>